<dbReference type="EMBL" id="NMUH01001876">
    <property type="protein sequence ID" value="MQL96111.1"/>
    <property type="molecule type" value="Genomic_DNA"/>
</dbReference>
<feature type="compositionally biased region" description="Polar residues" evidence="1">
    <location>
        <begin position="45"/>
        <end position="55"/>
    </location>
</feature>
<name>A0A843VHB4_COLES</name>
<proteinExistence type="predicted"/>
<protein>
    <submittedName>
        <fullName evidence="2">Uncharacterized protein</fullName>
    </submittedName>
</protein>
<feature type="region of interest" description="Disordered" evidence="1">
    <location>
        <begin position="31"/>
        <end position="58"/>
    </location>
</feature>
<dbReference type="Proteomes" id="UP000652761">
    <property type="component" value="Unassembled WGS sequence"/>
</dbReference>
<evidence type="ECO:0000313" key="3">
    <source>
        <dbReference type="Proteomes" id="UP000652761"/>
    </source>
</evidence>
<comment type="caution">
    <text evidence="2">The sequence shown here is derived from an EMBL/GenBank/DDBJ whole genome shotgun (WGS) entry which is preliminary data.</text>
</comment>
<organism evidence="2 3">
    <name type="scientific">Colocasia esculenta</name>
    <name type="common">Wild taro</name>
    <name type="synonym">Arum esculentum</name>
    <dbReference type="NCBI Taxonomy" id="4460"/>
    <lineage>
        <taxon>Eukaryota</taxon>
        <taxon>Viridiplantae</taxon>
        <taxon>Streptophyta</taxon>
        <taxon>Embryophyta</taxon>
        <taxon>Tracheophyta</taxon>
        <taxon>Spermatophyta</taxon>
        <taxon>Magnoliopsida</taxon>
        <taxon>Liliopsida</taxon>
        <taxon>Araceae</taxon>
        <taxon>Aroideae</taxon>
        <taxon>Colocasieae</taxon>
        <taxon>Colocasia</taxon>
    </lineage>
</organism>
<keyword evidence="3" id="KW-1185">Reference proteome</keyword>
<sequence>MKAFMSYLLAKQSRESCLAEGRFLEGLLGDSGSGASLSTARKGLSTGSSRQSKVLTGSECRSVGARTSEYDTGVTTNKRAGVFTGSSSSPSFVRLALFLPPFAAN</sequence>
<accession>A0A843VHB4</accession>
<evidence type="ECO:0000313" key="2">
    <source>
        <dbReference type="EMBL" id="MQL96111.1"/>
    </source>
</evidence>
<reference evidence="2" key="1">
    <citation type="submission" date="2017-07" db="EMBL/GenBank/DDBJ databases">
        <title>Taro Niue Genome Assembly and Annotation.</title>
        <authorList>
            <person name="Atibalentja N."/>
            <person name="Keating K."/>
            <person name="Fields C.J."/>
        </authorList>
    </citation>
    <scope>NUCLEOTIDE SEQUENCE</scope>
    <source>
        <strain evidence="2">Niue_2</strain>
        <tissue evidence="2">Leaf</tissue>
    </source>
</reference>
<gene>
    <name evidence="2" type="ORF">Taro_028785</name>
</gene>
<evidence type="ECO:0000256" key="1">
    <source>
        <dbReference type="SAM" id="MobiDB-lite"/>
    </source>
</evidence>
<dbReference type="AlphaFoldDB" id="A0A843VHB4"/>